<feature type="binding site" evidence="16">
    <location>
        <position position="73"/>
    </location>
    <ligand>
        <name>Zn(2+)</name>
        <dbReference type="ChEBI" id="CHEBI:29105"/>
    </ligand>
</feature>
<dbReference type="FunFam" id="3.40.10.10:FF:000001">
    <property type="entry name" value="DNA-3-methyladenine glycosylase 2"/>
    <property type="match status" value="1"/>
</dbReference>
<dbReference type="InterPro" id="IPR018060">
    <property type="entry name" value="HTH_AraC"/>
</dbReference>
<evidence type="ECO:0000256" key="15">
    <source>
        <dbReference type="PIRSR" id="PIRSR000409-1"/>
    </source>
</evidence>
<dbReference type="InterPro" id="IPR009057">
    <property type="entry name" value="Homeodomain-like_sf"/>
</dbReference>
<dbReference type="GO" id="GO:0032259">
    <property type="term" value="P:methylation"/>
    <property type="evidence" value="ECO:0007669"/>
    <property type="project" value="UniProtKB-KW"/>
</dbReference>
<keyword evidence="9" id="KW-0010">Activator</keyword>
<evidence type="ECO:0000256" key="11">
    <source>
        <dbReference type="ARBA" id="ARBA00023204"/>
    </source>
</evidence>
<evidence type="ECO:0000256" key="10">
    <source>
        <dbReference type="ARBA" id="ARBA00023163"/>
    </source>
</evidence>
<evidence type="ECO:0000256" key="16">
    <source>
        <dbReference type="PIRSR" id="PIRSR000409-3"/>
    </source>
</evidence>
<feature type="active site" description="Nucleophile; methyl group acceptor from either O6-methylguanine or O4-methylthymine" evidence="15">
    <location>
        <position position="323"/>
    </location>
</feature>
<dbReference type="InterPro" id="IPR001497">
    <property type="entry name" value="MethylDNA_cys_MeTrfase_AS"/>
</dbReference>
<keyword evidence="10" id="KW-0804">Transcription</keyword>
<comment type="catalytic activity">
    <reaction evidence="12">
        <text>a 6-O-methyl-2'-deoxyguanosine in DNA + L-cysteinyl-[protein] = S-methyl-L-cysteinyl-[protein] + a 2'-deoxyguanosine in DNA</text>
        <dbReference type="Rhea" id="RHEA:24000"/>
        <dbReference type="Rhea" id="RHEA-COMP:10131"/>
        <dbReference type="Rhea" id="RHEA-COMP:10132"/>
        <dbReference type="Rhea" id="RHEA-COMP:11367"/>
        <dbReference type="Rhea" id="RHEA-COMP:11368"/>
        <dbReference type="ChEBI" id="CHEBI:29950"/>
        <dbReference type="ChEBI" id="CHEBI:82612"/>
        <dbReference type="ChEBI" id="CHEBI:85445"/>
        <dbReference type="ChEBI" id="CHEBI:85448"/>
        <dbReference type="EC" id="2.1.1.63"/>
    </reaction>
</comment>
<evidence type="ECO:0000313" key="19">
    <source>
        <dbReference type="Proteomes" id="UP000078504"/>
    </source>
</evidence>
<dbReference type="SUPFAM" id="SSF46767">
    <property type="entry name" value="Methylated DNA-protein cysteine methyltransferase, C-terminal domain"/>
    <property type="match status" value="1"/>
</dbReference>
<dbReference type="GO" id="GO:0008270">
    <property type="term" value="F:zinc ion binding"/>
    <property type="evidence" value="ECO:0007669"/>
    <property type="project" value="InterPro"/>
</dbReference>
<dbReference type="InterPro" id="IPR016221">
    <property type="entry name" value="Bifunct_regulatory_prot_Ada"/>
</dbReference>
<evidence type="ECO:0000259" key="17">
    <source>
        <dbReference type="PROSITE" id="PS01124"/>
    </source>
</evidence>
<dbReference type="GO" id="GO:0003700">
    <property type="term" value="F:DNA-binding transcription factor activity"/>
    <property type="evidence" value="ECO:0007669"/>
    <property type="project" value="InterPro"/>
</dbReference>
<dbReference type="NCBIfam" id="NF011964">
    <property type="entry name" value="PRK15435.1"/>
    <property type="match status" value="1"/>
</dbReference>
<evidence type="ECO:0000256" key="12">
    <source>
        <dbReference type="ARBA" id="ARBA00049348"/>
    </source>
</evidence>
<keyword evidence="6 16" id="KW-0862">Zinc</keyword>
<dbReference type="Gene3D" id="3.40.10.10">
    <property type="entry name" value="DNA Methylphosphotriester Repair Domain"/>
    <property type="match status" value="1"/>
</dbReference>
<evidence type="ECO:0000256" key="7">
    <source>
        <dbReference type="ARBA" id="ARBA00023015"/>
    </source>
</evidence>
<evidence type="ECO:0000256" key="14">
    <source>
        <dbReference type="ARBA" id="ARBA00078299"/>
    </source>
</evidence>
<keyword evidence="8" id="KW-0238">DNA-binding</keyword>
<evidence type="ECO:0000256" key="3">
    <source>
        <dbReference type="ARBA" id="ARBA00022679"/>
    </source>
</evidence>
<dbReference type="PROSITE" id="PS01124">
    <property type="entry name" value="HTH_ARAC_FAMILY_2"/>
    <property type="match status" value="1"/>
</dbReference>
<keyword evidence="2 18" id="KW-0489">Methyltransferase</keyword>
<dbReference type="NCBIfam" id="TIGR00589">
    <property type="entry name" value="ogt"/>
    <property type="match status" value="1"/>
</dbReference>
<dbReference type="Pfam" id="PF02805">
    <property type="entry name" value="Ada_Zn_binding"/>
    <property type="match status" value="1"/>
</dbReference>
<dbReference type="GO" id="GO:0006307">
    <property type="term" value="P:DNA alkylation repair"/>
    <property type="evidence" value="ECO:0007669"/>
    <property type="project" value="UniProtKB-ARBA"/>
</dbReference>
<comment type="similarity">
    <text evidence="13">In the C-terminal section; belongs to the MGMT family.</text>
</comment>
<dbReference type="PANTHER" id="PTHR10815">
    <property type="entry name" value="METHYLATED-DNA--PROTEIN-CYSTEINE METHYLTRANSFERASE"/>
    <property type="match status" value="1"/>
</dbReference>
<dbReference type="InterPro" id="IPR008332">
    <property type="entry name" value="MethylG_MeTrfase_N"/>
</dbReference>
<proteinExistence type="inferred from homology"/>
<accession>A0A1B7HS61</accession>
<evidence type="ECO:0000256" key="5">
    <source>
        <dbReference type="ARBA" id="ARBA00022763"/>
    </source>
</evidence>
<dbReference type="AlphaFoldDB" id="A0A1B7HS61"/>
<dbReference type="FunFam" id="1.10.10.10:FF:000410">
    <property type="entry name" value="ADA regulatory protein, putative"/>
    <property type="match status" value="1"/>
</dbReference>
<evidence type="ECO:0000256" key="13">
    <source>
        <dbReference type="ARBA" id="ARBA00060908"/>
    </source>
</evidence>
<keyword evidence="11" id="KW-0234">DNA repair</keyword>
<dbReference type="Gene3D" id="1.10.10.10">
    <property type="entry name" value="Winged helix-like DNA-binding domain superfamily/Winged helix DNA-binding domain"/>
    <property type="match status" value="1"/>
</dbReference>
<dbReference type="SUPFAM" id="SSF57884">
    <property type="entry name" value="Ada DNA repair protein, N-terminal domain (N-Ada 10)"/>
    <property type="match status" value="1"/>
</dbReference>
<dbReference type="PROSITE" id="PS00374">
    <property type="entry name" value="MGMT"/>
    <property type="match status" value="1"/>
</dbReference>
<feature type="binding site" evidence="16">
    <location>
        <position position="70"/>
    </location>
    <ligand>
        <name>Zn(2+)</name>
        <dbReference type="ChEBI" id="CHEBI:29105"/>
    </ligand>
</feature>
<dbReference type="InterPro" id="IPR035451">
    <property type="entry name" value="Ada-like_dom_sf"/>
</dbReference>
<keyword evidence="3 18" id="KW-0808">Transferase</keyword>
<keyword evidence="7" id="KW-0805">Transcription regulation</keyword>
<feature type="domain" description="HTH araC/xylS-type" evidence="17">
    <location>
        <begin position="89"/>
        <end position="185"/>
    </location>
</feature>
<dbReference type="Pfam" id="PF02870">
    <property type="entry name" value="Methyltransf_1N"/>
    <property type="match status" value="1"/>
</dbReference>
<dbReference type="EMBL" id="LXEP01000031">
    <property type="protein sequence ID" value="OAT18476.1"/>
    <property type="molecule type" value="Genomic_DNA"/>
</dbReference>
<evidence type="ECO:0000256" key="1">
    <source>
        <dbReference type="ARBA" id="ARBA00001286"/>
    </source>
</evidence>
<gene>
    <name evidence="18" type="ORF">M977_03398</name>
</gene>
<dbReference type="PIRSF" id="PIRSF000409">
    <property type="entry name" value="Ada"/>
    <property type="match status" value="1"/>
</dbReference>
<dbReference type="GO" id="GO:0043565">
    <property type="term" value="F:sequence-specific DNA binding"/>
    <property type="evidence" value="ECO:0007669"/>
    <property type="project" value="InterPro"/>
</dbReference>
<evidence type="ECO:0000256" key="6">
    <source>
        <dbReference type="ARBA" id="ARBA00022833"/>
    </source>
</evidence>
<dbReference type="PATRIC" id="fig|1354253.4.peg.3454"/>
<evidence type="ECO:0000256" key="2">
    <source>
        <dbReference type="ARBA" id="ARBA00022603"/>
    </source>
</evidence>
<feature type="binding site" evidence="16">
    <location>
        <position position="39"/>
    </location>
    <ligand>
        <name>Zn(2+)</name>
        <dbReference type="ChEBI" id="CHEBI:29105"/>
    </ligand>
</feature>
<dbReference type="Gene3D" id="1.10.10.60">
    <property type="entry name" value="Homeodomain-like"/>
    <property type="match status" value="1"/>
</dbReference>
<feature type="binding site" evidence="16">
    <location>
        <position position="43"/>
    </location>
    <ligand>
        <name>Zn(2+)</name>
        <dbReference type="ChEBI" id="CHEBI:29105"/>
    </ligand>
</feature>
<dbReference type="InterPro" id="IPR036631">
    <property type="entry name" value="MGMT_N_sf"/>
</dbReference>
<comment type="caution">
    <text evidence="18">The sequence shown here is derived from an EMBL/GenBank/DDBJ whole genome shotgun (WGS) entry which is preliminary data.</text>
</comment>
<keyword evidence="5" id="KW-0227">DNA damage</keyword>
<dbReference type="Pfam" id="PF12833">
    <property type="entry name" value="HTH_18"/>
    <property type="match status" value="1"/>
</dbReference>
<dbReference type="SUPFAM" id="SSF53155">
    <property type="entry name" value="Methylated DNA-protein cysteine methyltransferase domain"/>
    <property type="match status" value="1"/>
</dbReference>
<dbReference type="InterPro" id="IPR014048">
    <property type="entry name" value="MethylDNA_cys_MeTrfase_DNA-bd"/>
</dbReference>
<evidence type="ECO:0000256" key="9">
    <source>
        <dbReference type="ARBA" id="ARBA00023159"/>
    </source>
</evidence>
<dbReference type="InterPro" id="IPR004026">
    <property type="entry name" value="Ada_DNA_repair_Zn-bd"/>
</dbReference>
<dbReference type="CDD" id="cd06445">
    <property type="entry name" value="ATase"/>
    <property type="match status" value="1"/>
</dbReference>
<dbReference type="Pfam" id="PF01035">
    <property type="entry name" value="DNA_binding_1"/>
    <property type="match status" value="1"/>
</dbReference>
<organism evidence="18 19">
    <name type="scientific">Buttiauxella gaviniae ATCC 51604</name>
    <dbReference type="NCBI Taxonomy" id="1354253"/>
    <lineage>
        <taxon>Bacteria</taxon>
        <taxon>Pseudomonadati</taxon>
        <taxon>Pseudomonadota</taxon>
        <taxon>Gammaproteobacteria</taxon>
        <taxon>Enterobacterales</taxon>
        <taxon>Enterobacteriaceae</taxon>
        <taxon>Buttiauxella</taxon>
    </lineage>
</organism>
<dbReference type="RefSeq" id="WP_064517162.1">
    <property type="nucleotide sequence ID" value="NZ_LXEP01000031.1"/>
</dbReference>
<evidence type="ECO:0000313" key="18">
    <source>
        <dbReference type="EMBL" id="OAT18476.1"/>
    </source>
</evidence>
<dbReference type="Gene3D" id="3.30.160.70">
    <property type="entry name" value="Methylated DNA-protein cysteine methyltransferase domain"/>
    <property type="match status" value="1"/>
</dbReference>
<dbReference type="SUPFAM" id="SSF46689">
    <property type="entry name" value="Homeodomain-like"/>
    <property type="match status" value="1"/>
</dbReference>
<name>A0A1B7HS61_9ENTR</name>
<dbReference type="SMART" id="SM00342">
    <property type="entry name" value="HTH_ARAC"/>
    <property type="match status" value="1"/>
</dbReference>
<reference evidence="18 19" key="1">
    <citation type="submission" date="2016-04" db="EMBL/GenBank/DDBJ databases">
        <title>ATOL: Assembling a taxonomically balanced genome-scale reconstruction of the evolutionary history of the Enterobacteriaceae.</title>
        <authorList>
            <person name="Plunkett G.III."/>
            <person name="Neeno-Eckwall E.C."/>
            <person name="Glasner J.D."/>
            <person name="Perna N.T."/>
        </authorList>
    </citation>
    <scope>NUCLEOTIDE SEQUENCE [LARGE SCALE GENOMIC DNA]</scope>
    <source>
        <strain evidence="18 19">ATCC 51604</strain>
    </source>
</reference>
<sequence>MNHFFDKANDESRWQAVETRDSRADGQFVFAVKTTGICCRPSCSARHPLRKNVLFFESVDAAVDAGFRPCKRCQPDKQAPEQQRIDRITQACRILEASNDSIVLADLASQVAMSPFHFHRLFKQVTGLTPHAWQKALRAKRLRAQLAQGEPVTRAVLDAGFQSGSNYYQQADKVLGMTAKQYRHGGDRTVIQFVVGSCRLGAFLVAQSERGICAILLGNEAKTLIAELETLFPHSALMAGDELFAQNVAQVVSLLERPGQQFDLPLDIQGTAFQQQVWQALRDIPAGQTASYRDIAERIGKPQAVRAVAGACAANKLAVIIPCHRVVRNDGAISGYRWGVERKRQLLKIEAEQQGSE</sequence>
<dbReference type="InterPro" id="IPR036388">
    <property type="entry name" value="WH-like_DNA-bd_sf"/>
</dbReference>
<feature type="active site" description="Nucleophile; methyl group acceptor from methylphosphotriester" evidence="15">
    <location>
        <position position="39"/>
    </location>
</feature>
<dbReference type="InterPro" id="IPR036217">
    <property type="entry name" value="MethylDNA_cys_MeTrfase_DNAb"/>
</dbReference>
<dbReference type="PANTHER" id="PTHR10815:SF14">
    <property type="entry name" value="BIFUNCTIONAL TRANSCRIPTIONAL ACTIVATOR_DNA REPAIR ENZYME ADA"/>
    <property type="match status" value="1"/>
</dbReference>
<evidence type="ECO:0000256" key="8">
    <source>
        <dbReference type="ARBA" id="ARBA00023125"/>
    </source>
</evidence>
<evidence type="ECO:0000256" key="4">
    <source>
        <dbReference type="ARBA" id="ARBA00022723"/>
    </source>
</evidence>
<dbReference type="GO" id="GO:0003908">
    <property type="term" value="F:methylated-DNA-[protein]-cysteine S-methyltransferase activity"/>
    <property type="evidence" value="ECO:0007669"/>
    <property type="project" value="UniProtKB-EC"/>
</dbReference>
<dbReference type="Proteomes" id="UP000078504">
    <property type="component" value="Unassembled WGS sequence"/>
</dbReference>
<keyword evidence="4 16" id="KW-0479">Metal-binding</keyword>
<protein>
    <recommendedName>
        <fullName evidence="14">Regulatory protein of adaptive response</fullName>
    </recommendedName>
</protein>
<comment type="cofactor">
    <cofactor evidence="16">
        <name>Zn(2+)</name>
        <dbReference type="ChEBI" id="CHEBI:29105"/>
    </cofactor>
    <text evidence="16">Binds 1 zinc ion per subunit.</text>
</comment>
<comment type="catalytic activity">
    <reaction evidence="1">
        <text>a 4-O-methyl-thymidine in DNA + L-cysteinyl-[protein] = a thymidine in DNA + S-methyl-L-cysteinyl-[protein]</text>
        <dbReference type="Rhea" id="RHEA:53428"/>
        <dbReference type="Rhea" id="RHEA-COMP:10131"/>
        <dbReference type="Rhea" id="RHEA-COMP:10132"/>
        <dbReference type="Rhea" id="RHEA-COMP:13555"/>
        <dbReference type="Rhea" id="RHEA-COMP:13556"/>
        <dbReference type="ChEBI" id="CHEBI:29950"/>
        <dbReference type="ChEBI" id="CHEBI:82612"/>
        <dbReference type="ChEBI" id="CHEBI:137386"/>
        <dbReference type="ChEBI" id="CHEBI:137387"/>
        <dbReference type="EC" id="2.1.1.63"/>
    </reaction>
</comment>